<evidence type="ECO:0000313" key="14">
    <source>
        <dbReference type="Proteomes" id="UP001470809"/>
    </source>
</evidence>
<dbReference type="GO" id="GO:0016020">
    <property type="term" value="C:membrane"/>
    <property type="evidence" value="ECO:0007669"/>
    <property type="project" value="UniProtKB-SubCell"/>
</dbReference>
<dbReference type="PANTHER" id="PTHR42837">
    <property type="entry name" value="REGULATOR OF SIGMA-E PROTEASE RSEP"/>
    <property type="match status" value="1"/>
</dbReference>
<dbReference type="SUPFAM" id="SSF50156">
    <property type="entry name" value="PDZ domain-like"/>
    <property type="match status" value="2"/>
</dbReference>
<sequence>MIDVIAIIFGLLLTFLCVVLIHELGHYLAARLVGVQLETFSVGFGRPLWSRVSPTGVRWQIAAVPVGGYVRFVGDENAASLSSMPEGPVVPGSLRAASKTRQAIVVLAGPLANLILTFALLSVVPLISGQTAWPWVVDDLAISEDVAALRPGDQIIAVNGTAITEDMYPTDLAALVDGRETTTYALRRDGIEMAITGPRPDVAVLAYVAPGTPAETAGLQAGDRLLSIDGVPLPHWAALQNTVAASEGRTLQIDADRDGQFIAATLNPELTGDRWLIGVSGAPLFTLVRETPSLGAALSSGAAQTSDLLTGMVVGLSASAVGRGDPCALDGPVAIGAAAGQAIQLGPVVFLTFMAVISLGLGLLNLLPIPILDGGHLLTLGVEAVTGRPMGKRVQAVLFIGGVTLLVFLMLTATINDLRC</sequence>
<dbReference type="EMBL" id="CP151764">
    <property type="protein sequence ID" value="WZU65796.1"/>
    <property type="molecule type" value="Genomic_DNA"/>
</dbReference>
<keyword evidence="13" id="KW-0614">Plasmid</keyword>
<dbReference type="CDD" id="cd06163">
    <property type="entry name" value="S2P-M50_PDZ_RseP-like"/>
    <property type="match status" value="1"/>
</dbReference>
<feature type="transmembrane region" description="Helical" evidence="11">
    <location>
        <begin position="348"/>
        <end position="367"/>
    </location>
</feature>
<feature type="domain" description="PDZ" evidence="12">
    <location>
        <begin position="204"/>
        <end position="257"/>
    </location>
</feature>
<dbReference type="AlphaFoldDB" id="A0AAN0M652"/>
<protein>
    <recommendedName>
        <fullName evidence="11">Zinc metalloprotease</fullName>
        <ecNumber evidence="11">3.4.24.-</ecNumber>
    </recommendedName>
</protein>
<dbReference type="Pfam" id="PF02163">
    <property type="entry name" value="Peptidase_M50"/>
    <property type="match status" value="1"/>
</dbReference>
<evidence type="ECO:0000256" key="7">
    <source>
        <dbReference type="ARBA" id="ARBA00022833"/>
    </source>
</evidence>
<evidence type="ECO:0000256" key="4">
    <source>
        <dbReference type="ARBA" id="ARBA00022670"/>
    </source>
</evidence>
<name>A0AAN0M652_9RHOB</name>
<accession>A0AAN0M652</accession>
<keyword evidence="6 11" id="KW-0378">Hydrolase</keyword>
<feature type="transmembrane region" description="Helical" evidence="11">
    <location>
        <begin position="103"/>
        <end position="127"/>
    </location>
</feature>
<evidence type="ECO:0000259" key="12">
    <source>
        <dbReference type="PROSITE" id="PS50106"/>
    </source>
</evidence>
<dbReference type="SMART" id="SM00228">
    <property type="entry name" value="PDZ"/>
    <property type="match status" value="1"/>
</dbReference>
<dbReference type="RefSeq" id="WP_342075128.1">
    <property type="nucleotide sequence ID" value="NZ_CP151764.2"/>
</dbReference>
<dbReference type="NCBIfam" id="TIGR00054">
    <property type="entry name" value="RIP metalloprotease RseP"/>
    <property type="match status" value="1"/>
</dbReference>
<reference evidence="14" key="1">
    <citation type="submission" date="2024-04" db="EMBL/GenBank/DDBJ databases">
        <title>Phylogenomic analyses of a clade within the roseobacter group suggest taxonomic reassignments of species of the genera Aestuariivita, Citreicella, Loktanella, Nautella, Pelagibaca, Ruegeria, Thalassobius, Thiobacimonas and Tropicibacter, and the proposal o.</title>
        <authorList>
            <person name="Jeon C.O."/>
        </authorList>
    </citation>
    <scope>NUCLEOTIDE SEQUENCE [LARGE SCALE GENOMIC DNA]</scope>
    <source>
        <strain evidence="14">SS1-5</strain>
        <plasmid evidence="14">pSS1-5</plasmid>
    </source>
</reference>
<evidence type="ECO:0000256" key="10">
    <source>
        <dbReference type="ARBA" id="ARBA00023136"/>
    </source>
</evidence>
<dbReference type="GO" id="GO:0006508">
    <property type="term" value="P:proteolysis"/>
    <property type="evidence" value="ECO:0007669"/>
    <property type="project" value="UniProtKB-KW"/>
</dbReference>
<dbReference type="PANTHER" id="PTHR42837:SF2">
    <property type="entry name" value="MEMBRANE METALLOPROTEASE ARASP2, CHLOROPLASTIC-RELATED"/>
    <property type="match status" value="1"/>
</dbReference>
<keyword evidence="8 11" id="KW-1133">Transmembrane helix</keyword>
<organism evidence="13 14">
    <name type="scientific">Yoonia rhodophyticola</name>
    <dbReference type="NCBI Taxonomy" id="3137370"/>
    <lineage>
        <taxon>Bacteria</taxon>
        <taxon>Pseudomonadati</taxon>
        <taxon>Pseudomonadota</taxon>
        <taxon>Alphaproteobacteria</taxon>
        <taxon>Rhodobacterales</taxon>
        <taxon>Paracoccaceae</taxon>
        <taxon>Yoonia</taxon>
    </lineage>
</organism>
<dbReference type="InterPro" id="IPR041489">
    <property type="entry name" value="PDZ_6"/>
</dbReference>
<dbReference type="Pfam" id="PF17820">
    <property type="entry name" value="PDZ_6"/>
    <property type="match status" value="1"/>
</dbReference>
<dbReference type="PROSITE" id="PS50106">
    <property type="entry name" value="PDZ"/>
    <property type="match status" value="1"/>
</dbReference>
<keyword evidence="14" id="KW-1185">Reference proteome</keyword>
<keyword evidence="10 11" id="KW-0472">Membrane</keyword>
<evidence type="ECO:0000256" key="3">
    <source>
        <dbReference type="ARBA" id="ARBA00007931"/>
    </source>
</evidence>
<dbReference type="InterPro" id="IPR036034">
    <property type="entry name" value="PDZ_sf"/>
</dbReference>
<comment type="subcellular location">
    <subcellularLocation>
        <location evidence="2">Membrane</location>
        <topology evidence="2">Multi-pass membrane protein</topology>
    </subcellularLocation>
</comment>
<feature type="transmembrane region" description="Helical" evidence="11">
    <location>
        <begin position="396"/>
        <end position="415"/>
    </location>
</feature>
<evidence type="ECO:0000256" key="8">
    <source>
        <dbReference type="ARBA" id="ARBA00022989"/>
    </source>
</evidence>
<reference evidence="13 14" key="2">
    <citation type="submission" date="2024-08" db="EMBL/GenBank/DDBJ databases">
        <title>Phylogenomic analyses of a clade within the roseobacter group suggest taxonomic reassignments of species of the genera Aestuariivita, Citreicella, Loktanella, Nautella, Pelagibaca, Ruegeria, Thalassobius, Thiobacimonas and Tropicibacter, and the proposal o.</title>
        <authorList>
            <person name="Jeon C.O."/>
        </authorList>
    </citation>
    <scope>NUCLEOTIDE SEQUENCE [LARGE SCALE GENOMIC DNA]</scope>
    <source>
        <strain evidence="13 14">SS1-5</strain>
        <plasmid evidence="13 14">pSS1-5</plasmid>
    </source>
</reference>
<dbReference type="Proteomes" id="UP001470809">
    <property type="component" value="Plasmid pSS1-5"/>
</dbReference>
<feature type="transmembrane region" description="Helical" evidence="11">
    <location>
        <begin position="6"/>
        <end position="24"/>
    </location>
</feature>
<keyword evidence="4" id="KW-0645">Protease</keyword>
<evidence type="ECO:0000256" key="2">
    <source>
        <dbReference type="ARBA" id="ARBA00004141"/>
    </source>
</evidence>
<dbReference type="InterPro" id="IPR008915">
    <property type="entry name" value="Peptidase_M50"/>
</dbReference>
<dbReference type="InterPro" id="IPR001478">
    <property type="entry name" value="PDZ"/>
</dbReference>
<proteinExistence type="inferred from homology"/>
<dbReference type="InterPro" id="IPR004387">
    <property type="entry name" value="Pept_M50_Zn"/>
</dbReference>
<comment type="similarity">
    <text evidence="3 11">Belongs to the peptidase M50B family.</text>
</comment>
<keyword evidence="9 11" id="KW-0482">Metalloprotease</keyword>
<keyword evidence="7 11" id="KW-0862">Zinc</keyword>
<dbReference type="GO" id="GO:0046872">
    <property type="term" value="F:metal ion binding"/>
    <property type="evidence" value="ECO:0007669"/>
    <property type="project" value="UniProtKB-KW"/>
</dbReference>
<keyword evidence="5 11" id="KW-0812">Transmembrane</keyword>
<evidence type="ECO:0000256" key="1">
    <source>
        <dbReference type="ARBA" id="ARBA00001947"/>
    </source>
</evidence>
<dbReference type="Gene3D" id="2.30.42.10">
    <property type="match status" value="1"/>
</dbReference>
<comment type="cofactor">
    <cofactor evidence="1 11">
        <name>Zn(2+)</name>
        <dbReference type="ChEBI" id="CHEBI:29105"/>
    </cofactor>
</comment>
<keyword evidence="11" id="KW-0479">Metal-binding</keyword>
<evidence type="ECO:0000256" key="5">
    <source>
        <dbReference type="ARBA" id="ARBA00022692"/>
    </source>
</evidence>
<dbReference type="GO" id="GO:0004222">
    <property type="term" value="F:metalloendopeptidase activity"/>
    <property type="evidence" value="ECO:0007669"/>
    <property type="project" value="InterPro"/>
</dbReference>
<gene>
    <name evidence="13" type="primary">rseP</name>
    <name evidence="13" type="ORF">AABB31_01435</name>
</gene>
<dbReference type="EC" id="3.4.24.-" evidence="11"/>
<evidence type="ECO:0000256" key="6">
    <source>
        <dbReference type="ARBA" id="ARBA00022801"/>
    </source>
</evidence>
<dbReference type="CDD" id="cd23081">
    <property type="entry name" value="cpPDZ_EcRseP-like"/>
    <property type="match status" value="1"/>
</dbReference>
<evidence type="ECO:0000256" key="11">
    <source>
        <dbReference type="RuleBase" id="RU362031"/>
    </source>
</evidence>
<dbReference type="KEGG" id="yrh:AABB31_01435"/>
<evidence type="ECO:0000313" key="13">
    <source>
        <dbReference type="EMBL" id="WZU65796.1"/>
    </source>
</evidence>
<evidence type="ECO:0000256" key="9">
    <source>
        <dbReference type="ARBA" id="ARBA00023049"/>
    </source>
</evidence>
<geneLocation type="plasmid" evidence="13 14">
    <name>pSS1-5</name>
</geneLocation>